<dbReference type="InterPro" id="IPR017853">
    <property type="entry name" value="GH"/>
</dbReference>
<dbReference type="Proteomes" id="UP001141327">
    <property type="component" value="Unassembled WGS sequence"/>
</dbReference>
<gene>
    <name evidence="1" type="ORF">PAPYR_1247</name>
</gene>
<dbReference type="Gene3D" id="3.20.20.80">
    <property type="entry name" value="Glycosidases"/>
    <property type="match status" value="1"/>
</dbReference>
<comment type="caution">
    <text evidence="1">The sequence shown here is derived from an EMBL/GenBank/DDBJ whole genome shotgun (WGS) entry which is preliminary data.</text>
</comment>
<protein>
    <submittedName>
        <fullName evidence="1">Glycosyl hydrolase</fullName>
    </submittedName>
</protein>
<name>A0ABQ8UZ68_9EUKA</name>
<accession>A0ABQ8UZ68</accession>
<sequence length="497" mass="55122">MCLVWGEPTSSPRENLRNLLNFLAVDGELGFLESCHRDKREKIGKACLWLSSRSPPAESADLPVILAVSECWKKIDPAEIADDFLLIKNVGMNVVRIFLLWEDFQPEYGTVSAESLEKLVRVADIAEQQNLLLDVTFFTGHMSGPNWVPAWLLNGGPMKRPAYQVISGVNPGSGTPHVADEGYENFFESERVQQAQEVLLREVVTRLGRHAGVGIWNLGNEPDLLAVPSTPTAAQRWVARMTAVIRTSDPLHRPVTCGLHAPSLLESNNLRPHEVFVPSDLLPVIHGYPMYAAAIARRPLDEAFVPFLCALTAAMCRASLGADKDPALVAATLAEEFGGCTLPEPDQPSTHWEFATFGSVRRQFMASQQDFANFLELVLPLLVRVGARGAMLWCFADYAQDLYGVPPLDQQRHERHFGLVNADGTLKPHAEVIRRFAATRPLRRMDPATWEGQPDLSGMLSPYGGSLTRWYDEVAEGDRFIQLKALYERFCGAVGHS</sequence>
<dbReference type="GO" id="GO:0016787">
    <property type="term" value="F:hydrolase activity"/>
    <property type="evidence" value="ECO:0007669"/>
    <property type="project" value="UniProtKB-KW"/>
</dbReference>
<keyword evidence="2" id="KW-1185">Reference proteome</keyword>
<keyword evidence="1" id="KW-0378">Hydrolase</keyword>
<dbReference type="EMBL" id="JAPMOS010000004">
    <property type="protein sequence ID" value="KAJ4462075.1"/>
    <property type="molecule type" value="Genomic_DNA"/>
</dbReference>
<dbReference type="SUPFAM" id="SSF51445">
    <property type="entry name" value="(Trans)glycosidases"/>
    <property type="match status" value="1"/>
</dbReference>
<proteinExistence type="predicted"/>
<organism evidence="1 2">
    <name type="scientific">Paratrimastix pyriformis</name>
    <dbReference type="NCBI Taxonomy" id="342808"/>
    <lineage>
        <taxon>Eukaryota</taxon>
        <taxon>Metamonada</taxon>
        <taxon>Preaxostyla</taxon>
        <taxon>Paratrimastigidae</taxon>
        <taxon>Paratrimastix</taxon>
    </lineage>
</organism>
<evidence type="ECO:0000313" key="2">
    <source>
        <dbReference type="Proteomes" id="UP001141327"/>
    </source>
</evidence>
<evidence type="ECO:0000313" key="1">
    <source>
        <dbReference type="EMBL" id="KAJ4462075.1"/>
    </source>
</evidence>
<reference evidence="1" key="1">
    <citation type="journal article" date="2022" name="bioRxiv">
        <title>Genomics of Preaxostyla Flagellates Illuminates Evolutionary Transitions and the Path Towards Mitochondrial Loss.</title>
        <authorList>
            <person name="Novak L.V.F."/>
            <person name="Treitli S.C."/>
            <person name="Pyrih J."/>
            <person name="Halakuc P."/>
            <person name="Pipaliya S.V."/>
            <person name="Vacek V."/>
            <person name="Brzon O."/>
            <person name="Soukal P."/>
            <person name="Eme L."/>
            <person name="Dacks J.B."/>
            <person name="Karnkowska A."/>
            <person name="Elias M."/>
            <person name="Hampl V."/>
        </authorList>
    </citation>
    <scope>NUCLEOTIDE SEQUENCE</scope>
    <source>
        <strain evidence="1">RCP-MX</strain>
    </source>
</reference>